<dbReference type="Proteomes" id="UP000182961">
    <property type="component" value="Unassembled WGS sequence"/>
</dbReference>
<evidence type="ECO:0000313" key="2">
    <source>
        <dbReference type="Proteomes" id="UP000182961"/>
    </source>
</evidence>
<gene>
    <name evidence="1" type="ORF">SAMN05444143_10623</name>
</gene>
<dbReference type="EMBL" id="FOUT01000006">
    <property type="protein sequence ID" value="SFN08443.1"/>
    <property type="molecule type" value="Genomic_DNA"/>
</dbReference>
<dbReference type="AlphaFoldDB" id="A0A1I4W4P1"/>
<dbReference type="RefSeq" id="WP_169733393.1">
    <property type="nucleotide sequence ID" value="NZ_CBCRUM010000025.1"/>
</dbReference>
<organism evidence="1 2">
    <name type="scientific">Flavobacterium succinicans</name>
    <dbReference type="NCBI Taxonomy" id="29536"/>
    <lineage>
        <taxon>Bacteria</taxon>
        <taxon>Pseudomonadati</taxon>
        <taxon>Bacteroidota</taxon>
        <taxon>Flavobacteriia</taxon>
        <taxon>Flavobacteriales</taxon>
        <taxon>Flavobacteriaceae</taxon>
        <taxon>Flavobacterium</taxon>
    </lineage>
</organism>
<sequence>MNIIKEPKGVDFIIQSPPLTDVERKEISDFIASRKAKKVVVKTIVKEKTTIKK</sequence>
<name>A0A1I4W4P1_9FLAO</name>
<protein>
    <submittedName>
        <fullName evidence="1">Uncharacterized protein</fullName>
    </submittedName>
</protein>
<evidence type="ECO:0000313" key="1">
    <source>
        <dbReference type="EMBL" id="SFN08443.1"/>
    </source>
</evidence>
<keyword evidence="2" id="KW-1185">Reference proteome</keyword>
<proteinExistence type="predicted"/>
<reference evidence="2" key="1">
    <citation type="submission" date="2016-10" db="EMBL/GenBank/DDBJ databases">
        <authorList>
            <person name="Varghese N."/>
            <person name="Submissions S."/>
        </authorList>
    </citation>
    <scope>NUCLEOTIDE SEQUENCE [LARGE SCALE GENOMIC DNA]</scope>
    <source>
        <strain evidence="2">DSM 4002</strain>
    </source>
</reference>
<accession>A0A1I4W4P1</accession>